<dbReference type="Gramene" id="BGIOSGA024408-TA">
    <property type="protein sequence ID" value="BGIOSGA024408-PA"/>
    <property type="gene ID" value="BGIOSGA024408"/>
</dbReference>
<evidence type="ECO:0000313" key="2">
    <source>
        <dbReference type="Proteomes" id="UP000007015"/>
    </source>
</evidence>
<accession>B8B5G9</accession>
<dbReference type="AlphaFoldDB" id="B8B5G9"/>
<evidence type="ECO:0000313" key="1">
    <source>
        <dbReference type="EMBL" id="EEC81921.1"/>
    </source>
</evidence>
<protein>
    <submittedName>
        <fullName evidence="1">Uncharacterized protein</fullName>
    </submittedName>
</protein>
<organism evidence="1 2">
    <name type="scientific">Oryza sativa subsp. indica</name>
    <name type="common">Rice</name>
    <dbReference type="NCBI Taxonomy" id="39946"/>
    <lineage>
        <taxon>Eukaryota</taxon>
        <taxon>Viridiplantae</taxon>
        <taxon>Streptophyta</taxon>
        <taxon>Embryophyta</taxon>
        <taxon>Tracheophyta</taxon>
        <taxon>Spermatophyta</taxon>
        <taxon>Magnoliopsida</taxon>
        <taxon>Liliopsida</taxon>
        <taxon>Poales</taxon>
        <taxon>Poaceae</taxon>
        <taxon>BOP clade</taxon>
        <taxon>Oryzoideae</taxon>
        <taxon>Oryzeae</taxon>
        <taxon>Oryzinae</taxon>
        <taxon>Oryza</taxon>
        <taxon>Oryza sativa</taxon>
    </lineage>
</organism>
<gene>
    <name evidence="1" type="ORF">OsI_25771</name>
</gene>
<sequence>MVAIGKGDWRRSSPPSSFLPLVTTQFHSVLLVRTEKSVLATSVQQQGKSSCSLYIVLGPARLVMNDEILVNGPSRREGSAAIRDIVATSNSDDSVEDETYFALNEIDDYSSFVEIVPDHEVENLLWMLVIIYLMVMVEMMSCTLGRSSTSGQNKMVKYLLMVEVMIMAITRSRGVDDNWFDEGTMRHPYIQEGMLFTDVGQFREAMKNLIIREGRKVERKNDPEKVLLSVWDKVVHGTCMEE</sequence>
<keyword evidence="2" id="KW-1185">Reference proteome</keyword>
<dbReference type="HOGENOM" id="CLU_1043431_0_0_1"/>
<proteinExistence type="predicted"/>
<dbReference type="EMBL" id="CM000132">
    <property type="protein sequence ID" value="EEC81921.1"/>
    <property type="molecule type" value="Genomic_DNA"/>
</dbReference>
<name>B8B5G9_ORYSI</name>
<dbReference type="Proteomes" id="UP000007015">
    <property type="component" value="Chromosome 7"/>
</dbReference>
<reference evidence="1 2" key="1">
    <citation type="journal article" date="2005" name="PLoS Biol.">
        <title>The genomes of Oryza sativa: a history of duplications.</title>
        <authorList>
            <person name="Yu J."/>
            <person name="Wang J."/>
            <person name="Lin W."/>
            <person name="Li S."/>
            <person name="Li H."/>
            <person name="Zhou J."/>
            <person name="Ni P."/>
            <person name="Dong W."/>
            <person name="Hu S."/>
            <person name="Zeng C."/>
            <person name="Zhang J."/>
            <person name="Zhang Y."/>
            <person name="Li R."/>
            <person name="Xu Z."/>
            <person name="Li S."/>
            <person name="Li X."/>
            <person name="Zheng H."/>
            <person name="Cong L."/>
            <person name="Lin L."/>
            <person name="Yin J."/>
            <person name="Geng J."/>
            <person name="Li G."/>
            <person name="Shi J."/>
            <person name="Liu J."/>
            <person name="Lv H."/>
            <person name="Li J."/>
            <person name="Wang J."/>
            <person name="Deng Y."/>
            <person name="Ran L."/>
            <person name="Shi X."/>
            <person name="Wang X."/>
            <person name="Wu Q."/>
            <person name="Li C."/>
            <person name="Ren X."/>
            <person name="Wang J."/>
            <person name="Wang X."/>
            <person name="Li D."/>
            <person name="Liu D."/>
            <person name="Zhang X."/>
            <person name="Ji Z."/>
            <person name="Zhao W."/>
            <person name="Sun Y."/>
            <person name="Zhang Z."/>
            <person name="Bao J."/>
            <person name="Han Y."/>
            <person name="Dong L."/>
            <person name="Ji J."/>
            <person name="Chen P."/>
            <person name="Wu S."/>
            <person name="Liu J."/>
            <person name="Xiao Y."/>
            <person name="Bu D."/>
            <person name="Tan J."/>
            <person name="Yang L."/>
            <person name="Ye C."/>
            <person name="Zhang J."/>
            <person name="Xu J."/>
            <person name="Zhou Y."/>
            <person name="Yu Y."/>
            <person name="Zhang B."/>
            <person name="Zhuang S."/>
            <person name="Wei H."/>
            <person name="Liu B."/>
            <person name="Lei M."/>
            <person name="Yu H."/>
            <person name="Li Y."/>
            <person name="Xu H."/>
            <person name="Wei S."/>
            <person name="He X."/>
            <person name="Fang L."/>
            <person name="Zhang Z."/>
            <person name="Zhang Y."/>
            <person name="Huang X."/>
            <person name="Su Z."/>
            <person name="Tong W."/>
            <person name="Li J."/>
            <person name="Tong Z."/>
            <person name="Li S."/>
            <person name="Ye J."/>
            <person name="Wang L."/>
            <person name="Fang L."/>
            <person name="Lei T."/>
            <person name="Chen C."/>
            <person name="Chen H."/>
            <person name="Xu Z."/>
            <person name="Li H."/>
            <person name="Huang H."/>
            <person name="Zhang F."/>
            <person name="Xu H."/>
            <person name="Li N."/>
            <person name="Zhao C."/>
            <person name="Li S."/>
            <person name="Dong L."/>
            <person name="Huang Y."/>
            <person name="Li L."/>
            <person name="Xi Y."/>
            <person name="Qi Q."/>
            <person name="Li W."/>
            <person name="Zhang B."/>
            <person name="Hu W."/>
            <person name="Zhang Y."/>
            <person name="Tian X."/>
            <person name="Jiao Y."/>
            <person name="Liang X."/>
            <person name="Jin J."/>
            <person name="Gao L."/>
            <person name="Zheng W."/>
            <person name="Hao B."/>
            <person name="Liu S."/>
            <person name="Wang W."/>
            <person name="Yuan L."/>
            <person name="Cao M."/>
            <person name="McDermott J."/>
            <person name="Samudrala R."/>
            <person name="Wang J."/>
            <person name="Wong G.K."/>
            <person name="Yang H."/>
        </authorList>
    </citation>
    <scope>NUCLEOTIDE SEQUENCE [LARGE SCALE GENOMIC DNA]</scope>
    <source>
        <strain evidence="2">cv. 93-11</strain>
    </source>
</reference>